<reference evidence="2" key="1">
    <citation type="journal article" date="2019" name="Int. J. Syst. Evol. Microbiol.">
        <title>The Global Catalogue of Microorganisms (GCM) 10K type strain sequencing project: providing services to taxonomists for standard genome sequencing and annotation.</title>
        <authorList>
            <consortium name="The Broad Institute Genomics Platform"/>
            <consortium name="The Broad Institute Genome Sequencing Center for Infectious Disease"/>
            <person name="Wu L."/>
            <person name="Ma J."/>
        </authorList>
    </citation>
    <scope>NUCLEOTIDE SEQUENCE [LARGE SCALE GENOMIC DNA]</scope>
    <source>
        <strain evidence="2">IBRC-M 10908</strain>
    </source>
</reference>
<dbReference type="RefSeq" id="WP_380624284.1">
    <property type="nucleotide sequence ID" value="NZ_JBHSDK010000028.1"/>
</dbReference>
<name>A0ABV8U3H7_9ACTN</name>
<comment type="caution">
    <text evidence="1">The sequence shown here is derived from an EMBL/GenBank/DDBJ whole genome shotgun (WGS) entry which is preliminary data.</text>
</comment>
<proteinExistence type="predicted"/>
<sequence length="98" mass="10934">MTSGYVPPEAIDAGRIDHEGDQYDLRVDASTGNVFLLQAASDDRPDAERVPVIVANCSRPAWPTMTVYAEAEYIRSRTVPNWRRDLGDKLSIAVRPFL</sequence>
<keyword evidence="2" id="KW-1185">Reference proteome</keyword>
<accession>A0ABV8U3H7</accession>
<organism evidence="1 2">
    <name type="scientific">Salininema proteolyticum</name>
    <dbReference type="NCBI Taxonomy" id="1607685"/>
    <lineage>
        <taxon>Bacteria</taxon>
        <taxon>Bacillati</taxon>
        <taxon>Actinomycetota</taxon>
        <taxon>Actinomycetes</taxon>
        <taxon>Glycomycetales</taxon>
        <taxon>Glycomycetaceae</taxon>
        <taxon>Salininema</taxon>
    </lineage>
</organism>
<dbReference type="Proteomes" id="UP001595823">
    <property type="component" value="Unassembled WGS sequence"/>
</dbReference>
<protein>
    <submittedName>
        <fullName evidence="1">Uncharacterized protein</fullName>
    </submittedName>
</protein>
<dbReference type="EMBL" id="JBHSDK010000028">
    <property type="protein sequence ID" value="MFC4337372.1"/>
    <property type="molecule type" value="Genomic_DNA"/>
</dbReference>
<evidence type="ECO:0000313" key="2">
    <source>
        <dbReference type="Proteomes" id="UP001595823"/>
    </source>
</evidence>
<gene>
    <name evidence="1" type="ORF">ACFPET_19420</name>
</gene>
<evidence type="ECO:0000313" key="1">
    <source>
        <dbReference type="EMBL" id="MFC4337372.1"/>
    </source>
</evidence>